<accession>A0ABR0ESW6</accession>
<keyword evidence="5 6" id="KW-0472">Membrane</keyword>
<feature type="transmembrane region" description="Helical" evidence="6">
    <location>
        <begin position="47"/>
        <end position="68"/>
    </location>
</feature>
<feature type="transmembrane region" description="Helical" evidence="6">
    <location>
        <begin position="138"/>
        <end position="158"/>
    </location>
</feature>
<comment type="caution">
    <text evidence="7">The sequence shown here is derived from an EMBL/GenBank/DDBJ whole genome shotgun (WGS) entry which is preliminary data.</text>
</comment>
<feature type="transmembrane region" description="Helical" evidence="6">
    <location>
        <begin position="103"/>
        <end position="126"/>
    </location>
</feature>
<keyword evidence="3 6" id="KW-0812">Transmembrane</keyword>
<keyword evidence="4 6" id="KW-1133">Transmembrane helix</keyword>
<feature type="transmembrane region" description="Helical" evidence="6">
    <location>
        <begin position="278"/>
        <end position="296"/>
    </location>
</feature>
<evidence type="ECO:0000256" key="3">
    <source>
        <dbReference type="ARBA" id="ARBA00022692"/>
    </source>
</evidence>
<dbReference type="PANTHER" id="PTHR43791">
    <property type="entry name" value="PERMEASE-RELATED"/>
    <property type="match status" value="1"/>
</dbReference>
<name>A0ABR0ESW6_ZASCE</name>
<evidence type="ECO:0000256" key="5">
    <source>
        <dbReference type="ARBA" id="ARBA00023136"/>
    </source>
</evidence>
<organism evidence="7 8">
    <name type="scientific">Zasmidium cellare</name>
    <name type="common">Wine cellar mold</name>
    <name type="synonym">Racodium cellare</name>
    <dbReference type="NCBI Taxonomy" id="395010"/>
    <lineage>
        <taxon>Eukaryota</taxon>
        <taxon>Fungi</taxon>
        <taxon>Dikarya</taxon>
        <taxon>Ascomycota</taxon>
        <taxon>Pezizomycotina</taxon>
        <taxon>Dothideomycetes</taxon>
        <taxon>Dothideomycetidae</taxon>
        <taxon>Mycosphaerellales</taxon>
        <taxon>Mycosphaerellaceae</taxon>
        <taxon>Zasmidium</taxon>
    </lineage>
</organism>
<keyword evidence="2" id="KW-0813">Transport</keyword>
<feature type="transmembrane region" description="Helical" evidence="6">
    <location>
        <begin position="189"/>
        <end position="209"/>
    </location>
</feature>
<feature type="transmembrane region" description="Helical" evidence="6">
    <location>
        <begin position="239"/>
        <end position="266"/>
    </location>
</feature>
<dbReference type="SUPFAM" id="SSF103473">
    <property type="entry name" value="MFS general substrate transporter"/>
    <property type="match status" value="1"/>
</dbReference>
<keyword evidence="8" id="KW-1185">Reference proteome</keyword>
<evidence type="ECO:0000256" key="4">
    <source>
        <dbReference type="ARBA" id="ARBA00022989"/>
    </source>
</evidence>
<proteinExistence type="predicted"/>
<evidence type="ECO:0000256" key="2">
    <source>
        <dbReference type="ARBA" id="ARBA00022448"/>
    </source>
</evidence>
<evidence type="ECO:0000313" key="8">
    <source>
        <dbReference type="Proteomes" id="UP001305779"/>
    </source>
</evidence>
<gene>
    <name evidence="7" type="ORF">PRZ48_005493</name>
</gene>
<feature type="transmembrane region" description="Helical" evidence="6">
    <location>
        <begin position="308"/>
        <end position="328"/>
    </location>
</feature>
<reference evidence="7 8" key="1">
    <citation type="journal article" date="2023" name="G3 (Bethesda)">
        <title>A chromosome-level genome assembly of Zasmidium syzygii isolated from banana leaves.</title>
        <authorList>
            <person name="van Westerhoven A.C."/>
            <person name="Mehrabi R."/>
            <person name="Talebi R."/>
            <person name="Steentjes M.B.F."/>
            <person name="Corcolon B."/>
            <person name="Chong P.A."/>
            <person name="Kema G.H.J."/>
            <person name="Seidl M.F."/>
        </authorList>
    </citation>
    <scope>NUCLEOTIDE SEQUENCE [LARGE SCALE GENOMIC DNA]</scope>
    <source>
        <strain evidence="7 8">P124</strain>
    </source>
</reference>
<sequence>MSRTDKVDDIALQLEEADAFEDGDGLKSAYIANDESSHKKTKAERRFITKCDLVIIPLGCLLYFVAYVDRNSIGNARVLGTGMQKDLGLSEDRWSTLLSMFSVIYWAATISGAFSGLIVYAVGNSLRLDNTGRESWRWLLIIEGSMAMFVGLLVWLILPPSPDKLKRKTWLLSSDEVLMALQRSSKRTQLFSVIPYACASAVIPLSLLSDRLNIKGPFLLGTVLFSCIGYIILLCEVSVAAKMVAVCIAASGLYTSVILLQAWIVANMAGYTKRATTWAMAEIFGQCFGVMASHVYNTPPRFIKGHAIVLGMLLYAAGMIVVLMWWMMRANKQKMEEKLQYESEGRVHPHKLKSLEDVQDFHIDFKYII</sequence>
<dbReference type="Proteomes" id="UP001305779">
    <property type="component" value="Unassembled WGS sequence"/>
</dbReference>
<evidence type="ECO:0000256" key="1">
    <source>
        <dbReference type="ARBA" id="ARBA00004141"/>
    </source>
</evidence>
<dbReference type="Gene3D" id="1.20.1250.20">
    <property type="entry name" value="MFS general substrate transporter like domains"/>
    <property type="match status" value="1"/>
</dbReference>
<dbReference type="PANTHER" id="PTHR43791:SF67">
    <property type="entry name" value="TRANSPORTER, PUTATIVE (AFU_ORTHOLOGUE AFUA_3G04010)-RELATED"/>
    <property type="match status" value="1"/>
</dbReference>
<feature type="transmembrane region" description="Helical" evidence="6">
    <location>
        <begin position="216"/>
        <end position="233"/>
    </location>
</feature>
<dbReference type="EMBL" id="JAXOVC010000003">
    <property type="protein sequence ID" value="KAK4504577.1"/>
    <property type="molecule type" value="Genomic_DNA"/>
</dbReference>
<protein>
    <submittedName>
        <fullName evidence="7">Uncharacterized protein</fullName>
    </submittedName>
</protein>
<dbReference type="InterPro" id="IPR036259">
    <property type="entry name" value="MFS_trans_sf"/>
</dbReference>
<evidence type="ECO:0000313" key="7">
    <source>
        <dbReference type="EMBL" id="KAK4504577.1"/>
    </source>
</evidence>
<evidence type="ECO:0000256" key="6">
    <source>
        <dbReference type="SAM" id="Phobius"/>
    </source>
</evidence>
<comment type="subcellular location">
    <subcellularLocation>
        <location evidence="1">Membrane</location>
        <topology evidence="1">Multi-pass membrane protein</topology>
    </subcellularLocation>
</comment>